<keyword evidence="1" id="KW-0472">Membrane</keyword>
<feature type="transmembrane region" description="Helical" evidence="1">
    <location>
        <begin position="6"/>
        <end position="22"/>
    </location>
</feature>
<dbReference type="AlphaFoldDB" id="A0A0D0HIN0"/>
<dbReference type="PATRIC" id="fig|265546.4.peg.2814"/>
<dbReference type="Proteomes" id="UP000032047">
    <property type="component" value="Unassembled WGS sequence"/>
</dbReference>
<gene>
    <name evidence="2" type="ORF">JV16_02811</name>
</gene>
<evidence type="ECO:0000313" key="2">
    <source>
        <dbReference type="EMBL" id="KIP20039.1"/>
    </source>
</evidence>
<sequence>MQNKKAAVNVVFYIFNAGFYLYPSKEKNEHMKEGDGKNGTYRIVI</sequence>
<evidence type="ECO:0000313" key="3">
    <source>
        <dbReference type="Proteomes" id="UP000032047"/>
    </source>
</evidence>
<comment type="caution">
    <text evidence="2">The sequence shown here is derived from an EMBL/GenBank/DDBJ whole genome shotgun (WGS) entry which is preliminary data.</text>
</comment>
<dbReference type="EMBL" id="JXTG01000028">
    <property type="protein sequence ID" value="KIP20039.1"/>
    <property type="molecule type" value="Genomic_DNA"/>
</dbReference>
<name>A0A0D0HIN0_9BACL</name>
<accession>A0A0D0HIN0</accession>
<reference evidence="2 3" key="1">
    <citation type="submission" date="2015-01" db="EMBL/GenBank/DDBJ databases">
        <title>Genome sequence of Anoxybacillus ayderensis strain AB04.</title>
        <authorList>
            <person name="Belduz A.O."/>
            <person name="Canakci S."/>
            <person name="Chan K.-G."/>
            <person name="Kahar U.M."/>
            <person name="Yaakob A.S."/>
            <person name="Chan C.S."/>
            <person name="Goh K.M."/>
        </authorList>
    </citation>
    <scope>NUCLEOTIDE SEQUENCE [LARGE SCALE GENOMIC DNA]</scope>
    <source>
        <strain evidence="2 3">AB04</strain>
    </source>
</reference>
<protein>
    <submittedName>
        <fullName evidence="2">Uncharacterized protein</fullName>
    </submittedName>
</protein>
<keyword evidence="3" id="KW-1185">Reference proteome</keyword>
<keyword evidence="1" id="KW-0812">Transmembrane</keyword>
<proteinExistence type="predicted"/>
<evidence type="ECO:0000256" key="1">
    <source>
        <dbReference type="SAM" id="Phobius"/>
    </source>
</evidence>
<organism evidence="2 3">
    <name type="scientific">Anoxybacillus ayderensis</name>
    <dbReference type="NCBI Taxonomy" id="265546"/>
    <lineage>
        <taxon>Bacteria</taxon>
        <taxon>Bacillati</taxon>
        <taxon>Bacillota</taxon>
        <taxon>Bacilli</taxon>
        <taxon>Bacillales</taxon>
        <taxon>Anoxybacillaceae</taxon>
        <taxon>Anoxybacillus</taxon>
    </lineage>
</organism>
<keyword evidence="1" id="KW-1133">Transmembrane helix</keyword>